<accession>A0AAV4CKX4</accession>
<dbReference type="AlphaFoldDB" id="A0AAV4CKX4"/>
<gene>
    <name evidence="1" type="ORF">PoB_005884800</name>
</gene>
<evidence type="ECO:0000313" key="1">
    <source>
        <dbReference type="EMBL" id="GFO32343.1"/>
    </source>
</evidence>
<protein>
    <submittedName>
        <fullName evidence="1">Voltage-dependent calcium channel unc-36</fullName>
    </submittedName>
</protein>
<organism evidence="1 2">
    <name type="scientific">Plakobranchus ocellatus</name>
    <dbReference type="NCBI Taxonomy" id="259542"/>
    <lineage>
        <taxon>Eukaryota</taxon>
        <taxon>Metazoa</taxon>
        <taxon>Spiralia</taxon>
        <taxon>Lophotrochozoa</taxon>
        <taxon>Mollusca</taxon>
        <taxon>Gastropoda</taxon>
        <taxon>Heterobranchia</taxon>
        <taxon>Euthyneura</taxon>
        <taxon>Panpulmonata</taxon>
        <taxon>Sacoglossa</taxon>
        <taxon>Placobranchoidea</taxon>
        <taxon>Plakobranchidae</taxon>
        <taxon>Plakobranchus</taxon>
    </lineage>
</organism>
<dbReference type="Proteomes" id="UP000735302">
    <property type="component" value="Unassembled WGS sequence"/>
</dbReference>
<keyword evidence="2" id="KW-1185">Reference proteome</keyword>
<proteinExistence type="predicted"/>
<comment type="caution">
    <text evidence="1">The sequence shown here is derived from an EMBL/GenBank/DDBJ whole genome shotgun (WGS) entry which is preliminary data.</text>
</comment>
<name>A0AAV4CKX4_9GAST</name>
<dbReference type="EMBL" id="BLXT01006603">
    <property type="protein sequence ID" value="GFO32343.1"/>
    <property type="molecule type" value="Genomic_DNA"/>
</dbReference>
<reference evidence="1 2" key="1">
    <citation type="journal article" date="2021" name="Elife">
        <title>Chloroplast acquisition without the gene transfer in kleptoplastic sea slugs, Plakobranchus ocellatus.</title>
        <authorList>
            <person name="Maeda T."/>
            <person name="Takahashi S."/>
            <person name="Yoshida T."/>
            <person name="Shimamura S."/>
            <person name="Takaki Y."/>
            <person name="Nagai Y."/>
            <person name="Toyoda A."/>
            <person name="Suzuki Y."/>
            <person name="Arimoto A."/>
            <person name="Ishii H."/>
            <person name="Satoh N."/>
            <person name="Nishiyama T."/>
            <person name="Hasebe M."/>
            <person name="Maruyama T."/>
            <person name="Minagawa J."/>
            <person name="Obokata J."/>
            <person name="Shigenobu S."/>
        </authorList>
    </citation>
    <scope>NUCLEOTIDE SEQUENCE [LARGE SCALE GENOMIC DNA]</scope>
</reference>
<sequence length="92" mass="10510">MSSTKQKPVCTSSKPDCRLRSSYICGKQKTFMPGKRLPKQVKTSHSVLALAFDFKREMPCPNKPTNDIYYQRQLSLQSFSVHVLASDWLLPC</sequence>
<evidence type="ECO:0000313" key="2">
    <source>
        <dbReference type="Proteomes" id="UP000735302"/>
    </source>
</evidence>